<protein>
    <submittedName>
        <fullName evidence="2">Putative secreted protein</fullName>
    </submittedName>
</protein>
<keyword evidence="1" id="KW-0732">Signal</keyword>
<evidence type="ECO:0000313" key="2">
    <source>
        <dbReference type="EMBL" id="MBW76197.1"/>
    </source>
</evidence>
<evidence type="ECO:0000256" key="1">
    <source>
        <dbReference type="SAM" id="SignalP"/>
    </source>
</evidence>
<accession>A0A2M4DF37</accession>
<sequence length="118" mass="13090">MPSCAVLLLVLLLRLLLRSVSIAFDFVPHFDAPFAEPFAAIGRPGPINGNEIEQMEQHTTRTTSIFHLPGALKWLSSHTRAYRENSSVGLGLTAFSQDVCSFKMLKENGSEKEKKNES</sequence>
<reference evidence="2" key="1">
    <citation type="submission" date="2018-01" db="EMBL/GenBank/DDBJ databases">
        <title>An insight into the sialome of Amazonian anophelines.</title>
        <authorList>
            <person name="Ribeiro J.M."/>
            <person name="Scarpassa V."/>
            <person name="Calvo E."/>
        </authorList>
    </citation>
    <scope>NUCLEOTIDE SEQUENCE</scope>
</reference>
<name>A0A2M4DF37_ANODA</name>
<organism evidence="2">
    <name type="scientific">Anopheles darlingi</name>
    <name type="common">Mosquito</name>
    <dbReference type="NCBI Taxonomy" id="43151"/>
    <lineage>
        <taxon>Eukaryota</taxon>
        <taxon>Metazoa</taxon>
        <taxon>Ecdysozoa</taxon>
        <taxon>Arthropoda</taxon>
        <taxon>Hexapoda</taxon>
        <taxon>Insecta</taxon>
        <taxon>Pterygota</taxon>
        <taxon>Neoptera</taxon>
        <taxon>Endopterygota</taxon>
        <taxon>Diptera</taxon>
        <taxon>Nematocera</taxon>
        <taxon>Culicoidea</taxon>
        <taxon>Culicidae</taxon>
        <taxon>Anophelinae</taxon>
        <taxon>Anopheles</taxon>
    </lineage>
</organism>
<feature type="chain" id="PRO_5014818143" evidence="1">
    <location>
        <begin position="24"/>
        <end position="118"/>
    </location>
</feature>
<dbReference type="EMBL" id="GGFL01012019">
    <property type="protein sequence ID" value="MBW76197.1"/>
    <property type="molecule type" value="Transcribed_RNA"/>
</dbReference>
<feature type="signal peptide" evidence="1">
    <location>
        <begin position="1"/>
        <end position="23"/>
    </location>
</feature>
<proteinExistence type="predicted"/>
<dbReference type="AlphaFoldDB" id="A0A2M4DF37"/>